<gene>
    <name evidence="3" type="ORF">OV287_43045</name>
</gene>
<dbReference type="PANTHER" id="PTHR36512:SF3">
    <property type="entry name" value="BLR5678 PROTEIN"/>
    <property type="match status" value="1"/>
</dbReference>
<dbReference type="EMBL" id="JAPNKA010000001">
    <property type="protein sequence ID" value="MCY1081251.1"/>
    <property type="molecule type" value="Genomic_DNA"/>
</dbReference>
<name>A0ABT4AI27_9BACT</name>
<keyword evidence="2" id="KW-0732">Signal</keyword>
<keyword evidence="4" id="KW-1185">Reference proteome</keyword>
<comment type="caution">
    <text evidence="3">The sequence shown here is derived from an EMBL/GenBank/DDBJ whole genome shotgun (WGS) entry which is preliminary data.</text>
</comment>
<protein>
    <submittedName>
        <fullName evidence="3">P1 family peptidase</fullName>
    </submittedName>
</protein>
<dbReference type="Proteomes" id="UP001207654">
    <property type="component" value="Unassembled WGS sequence"/>
</dbReference>
<dbReference type="CDD" id="cd02253">
    <property type="entry name" value="DmpA"/>
    <property type="match status" value="1"/>
</dbReference>
<reference evidence="3 4" key="1">
    <citation type="submission" date="2022-11" db="EMBL/GenBank/DDBJ databases">
        <title>Minimal conservation of predation-associated metabolite biosynthetic gene clusters underscores biosynthetic potential of Myxococcota including descriptions for ten novel species: Archangium lansinium sp. nov., Myxococcus landrumus sp. nov., Nannocystis bai.</title>
        <authorList>
            <person name="Ahearne A."/>
            <person name="Stevens C."/>
            <person name="Phillips K."/>
        </authorList>
    </citation>
    <scope>NUCLEOTIDE SEQUENCE [LARGE SCALE GENOMIC DNA]</scope>
    <source>
        <strain evidence="3 4">MIWBW</strain>
    </source>
</reference>
<dbReference type="RefSeq" id="WP_267539856.1">
    <property type="nucleotide sequence ID" value="NZ_JAPNKA010000001.1"/>
</dbReference>
<sequence length="393" mass="40668">MRKALVIGALLMSTATVGAPPPKDTGRQRARELGVSPGIFKPGTHNALTDVSGVRVGHATLISGDTVRTGVTAILPHEGNAYLERVPAAIHVANGFGKLVGSTQVNELGELESPILLTCTLCVWKAADALVEWMLEQPGMKDVRSLNPVVGETNDGRLNAIRTRPVGAKEVRAALASATSGPVAEGSVGAGTGTVAFGWKGGIGTSSRVLPRRLGGWTVGVLVQSNYGGVLQVMGAPVGQALGRYAFKQDIEAERGDGSIIIVVATDAPITHRNLRRLAERAVLGLGRTGSSASNGSGDYVIAFSTAPQVRHAWTAEQLKGEELGNDALSPLFQAVVEATEEAIYNSLFMATPMSGNGQTVEALPLDRVRDVLVRHGIGQAPGAAGGSDGGVK</sequence>
<dbReference type="PANTHER" id="PTHR36512">
    <property type="entry name" value="D-AMINOPEPTIDASE"/>
    <property type="match status" value="1"/>
</dbReference>
<dbReference type="Gene3D" id="3.60.70.12">
    <property type="entry name" value="L-amino peptidase D-ALA esterase/amidase"/>
    <property type="match status" value="1"/>
</dbReference>
<dbReference type="Pfam" id="PF03576">
    <property type="entry name" value="Peptidase_S58"/>
    <property type="match status" value="1"/>
</dbReference>
<accession>A0ABT4AI27</accession>
<evidence type="ECO:0000256" key="2">
    <source>
        <dbReference type="SAM" id="SignalP"/>
    </source>
</evidence>
<dbReference type="InterPro" id="IPR016117">
    <property type="entry name" value="ArgJ-like_dom_sf"/>
</dbReference>
<feature type="chain" id="PRO_5046901366" evidence="2">
    <location>
        <begin position="20"/>
        <end position="393"/>
    </location>
</feature>
<dbReference type="InterPro" id="IPR005321">
    <property type="entry name" value="Peptidase_S58_DmpA"/>
</dbReference>
<organism evidence="3 4">
    <name type="scientific">Archangium lansingense</name>
    <dbReference type="NCBI Taxonomy" id="2995310"/>
    <lineage>
        <taxon>Bacteria</taxon>
        <taxon>Pseudomonadati</taxon>
        <taxon>Myxococcota</taxon>
        <taxon>Myxococcia</taxon>
        <taxon>Myxococcales</taxon>
        <taxon>Cystobacterineae</taxon>
        <taxon>Archangiaceae</taxon>
        <taxon>Archangium</taxon>
    </lineage>
</organism>
<evidence type="ECO:0000313" key="3">
    <source>
        <dbReference type="EMBL" id="MCY1081251.1"/>
    </source>
</evidence>
<dbReference type="SUPFAM" id="SSF56266">
    <property type="entry name" value="DmpA/ArgJ-like"/>
    <property type="match status" value="1"/>
</dbReference>
<feature type="signal peptide" evidence="2">
    <location>
        <begin position="1"/>
        <end position="19"/>
    </location>
</feature>
<proteinExistence type="inferred from homology"/>
<comment type="similarity">
    <text evidence="1">Belongs to the peptidase S58 family.</text>
</comment>
<evidence type="ECO:0000256" key="1">
    <source>
        <dbReference type="ARBA" id="ARBA00007068"/>
    </source>
</evidence>
<evidence type="ECO:0000313" key="4">
    <source>
        <dbReference type="Proteomes" id="UP001207654"/>
    </source>
</evidence>